<feature type="transmembrane region" description="Helical" evidence="6">
    <location>
        <begin position="51"/>
        <end position="72"/>
    </location>
</feature>
<feature type="transmembrane region" description="Helical" evidence="6">
    <location>
        <begin position="130"/>
        <end position="152"/>
    </location>
</feature>
<keyword evidence="10" id="KW-1185">Reference proteome</keyword>
<proteinExistence type="inferred from homology"/>
<dbReference type="InterPro" id="IPR013057">
    <property type="entry name" value="AA_transpt_TM"/>
</dbReference>
<sequence length="603" mass="65449">MRSHTIRSAAKGGNGLASAPLQLSKYDDEDSPSRDAVFGEISDEGPDYRSVGLIGTAGLMMKTQIGLGVLSIPATFNALGMIPGIICLLTVAIVTTWSNWIVGIFKLRHRHVYAIDDAGGMMFGAVGREFFGFAMWIYWVFVSGAGMLGLSIGLNAVSNHGACTAVFVAVAAVLGFVLSSIRTLGRMSWLAWVGVISIMISVIMVTIATGVQERPAAAPKEGVWVSDYKLFNTPSFVQAASSICSLISAYGGTPGFFAIVAEMRRPEQYTRALIICQSIVTVTYLIIGCLMYYFCGSYVSSPALGSAGDTIKKASYGVAIPGLIVSITLVTHTRDLQWVPNHRPAAIANISARSSFVGETSELSTHQATSVTHSLPVWKSAYDTHESTTNLRCNSPYPTTDTLCSQRAANMFKQRSHDTHYNTHLPLITGNPGQYTTALLGSNLMERFKTTGAHLSINQNPHILNLGVSGDKIQNVQYRINQGLVDALKEHQKIKLIYVQIGGNNLNKNGLHKEDVDSYGELINGLRAELPDATIVITALFLQRGLEVKVIKQANKGLIADENGCEFLPFDDQRGMMGRDKVHPNIAGYTKWNDILKNGMKFR</sequence>
<keyword evidence="5 6" id="KW-0472">Membrane</keyword>
<protein>
    <submittedName>
        <fullName evidence="9">N amino acid transport system protein</fullName>
    </submittedName>
</protein>
<dbReference type="EMBL" id="CP151262">
    <property type="protein sequence ID" value="WZH45337.1"/>
    <property type="molecule type" value="Genomic_DNA"/>
</dbReference>
<evidence type="ECO:0000256" key="4">
    <source>
        <dbReference type="ARBA" id="ARBA00022989"/>
    </source>
</evidence>
<feature type="transmembrane region" description="Helical" evidence="6">
    <location>
        <begin position="158"/>
        <end position="178"/>
    </location>
</feature>
<evidence type="ECO:0000256" key="1">
    <source>
        <dbReference type="ARBA" id="ARBA00004141"/>
    </source>
</evidence>
<evidence type="ECO:0000313" key="9">
    <source>
        <dbReference type="EMBL" id="WZH45337.1"/>
    </source>
</evidence>
<feature type="transmembrane region" description="Helical" evidence="6">
    <location>
        <begin position="236"/>
        <end position="260"/>
    </location>
</feature>
<dbReference type="PANTHER" id="PTHR22950:SF683">
    <property type="entry name" value="AMINO ACID TRANSPORTER (EUROFUNG)"/>
    <property type="match status" value="1"/>
</dbReference>
<feature type="domain" description="SGNH hydrolase-type esterase" evidence="8">
    <location>
        <begin position="459"/>
        <end position="590"/>
    </location>
</feature>
<evidence type="ECO:0000256" key="2">
    <source>
        <dbReference type="ARBA" id="ARBA00008066"/>
    </source>
</evidence>
<feature type="transmembrane region" description="Helical" evidence="6">
    <location>
        <begin position="272"/>
        <end position="294"/>
    </location>
</feature>
<feature type="domain" description="Amino acid transporter transmembrane" evidence="7">
    <location>
        <begin position="58"/>
        <end position="326"/>
    </location>
</feature>
<dbReference type="InterPro" id="IPR036514">
    <property type="entry name" value="SGNH_hydro_sf"/>
</dbReference>
<dbReference type="Gene3D" id="3.40.50.1110">
    <property type="entry name" value="SGNH hydrolase"/>
    <property type="match status" value="1"/>
</dbReference>
<feature type="transmembrane region" description="Helical" evidence="6">
    <location>
        <begin position="314"/>
        <end position="333"/>
    </location>
</feature>
<gene>
    <name evidence="9" type="ORF">QYS62_006385</name>
</gene>
<evidence type="ECO:0000256" key="6">
    <source>
        <dbReference type="SAM" id="Phobius"/>
    </source>
</evidence>
<evidence type="ECO:0000259" key="7">
    <source>
        <dbReference type="Pfam" id="PF01490"/>
    </source>
</evidence>
<feature type="transmembrane region" description="Helical" evidence="6">
    <location>
        <begin position="190"/>
        <end position="211"/>
    </location>
</feature>
<comment type="subcellular location">
    <subcellularLocation>
        <location evidence="1">Membrane</location>
        <topology evidence="1">Multi-pass membrane protein</topology>
    </subcellularLocation>
</comment>
<name>A0ABZ2WZQ6_9HYPO</name>
<accession>A0ABZ2WZQ6</accession>
<feature type="transmembrane region" description="Helical" evidence="6">
    <location>
        <begin position="78"/>
        <end position="102"/>
    </location>
</feature>
<keyword evidence="3 6" id="KW-0812">Transmembrane</keyword>
<dbReference type="InterPro" id="IPR013830">
    <property type="entry name" value="SGNH_hydro"/>
</dbReference>
<dbReference type="Pfam" id="PF01490">
    <property type="entry name" value="Aa_trans"/>
    <property type="match status" value="1"/>
</dbReference>
<evidence type="ECO:0000259" key="8">
    <source>
        <dbReference type="Pfam" id="PF13472"/>
    </source>
</evidence>
<keyword evidence="4 6" id="KW-1133">Transmembrane helix</keyword>
<dbReference type="PANTHER" id="PTHR22950">
    <property type="entry name" value="AMINO ACID TRANSPORTER"/>
    <property type="match status" value="1"/>
</dbReference>
<reference evidence="9 10" key="1">
    <citation type="submission" date="2024-04" db="EMBL/GenBank/DDBJ databases">
        <title>Complete genome sequence of Fusarium acuminatum.</title>
        <authorList>
            <person name="Lan B."/>
        </authorList>
    </citation>
    <scope>NUCLEOTIDE SEQUENCE [LARGE SCALE GENOMIC DNA]</scope>
    <source>
        <strain evidence="9">1A</strain>
    </source>
</reference>
<comment type="similarity">
    <text evidence="2">Belongs to the amino acid/polyamine transporter 2 family.</text>
</comment>
<evidence type="ECO:0000313" key="10">
    <source>
        <dbReference type="Proteomes" id="UP001489902"/>
    </source>
</evidence>
<evidence type="ECO:0000256" key="5">
    <source>
        <dbReference type="ARBA" id="ARBA00023136"/>
    </source>
</evidence>
<dbReference type="Proteomes" id="UP001489902">
    <property type="component" value="Chromosome 3"/>
</dbReference>
<organism evidence="9 10">
    <name type="scientific">Fusarium acuminatum</name>
    <dbReference type="NCBI Taxonomy" id="5515"/>
    <lineage>
        <taxon>Eukaryota</taxon>
        <taxon>Fungi</taxon>
        <taxon>Dikarya</taxon>
        <taxon>Ascomycota</taxon>
        <taxon>Pezizomycotina</taxon>
        <taxon>Sordariomycetes</taxon>
        <taxon>Hypocreomycetidae</taxon>
        <taxon>Hypocreales</taxon>
        <taxon>Nectriaceae</taxon>
        <taxon>Fusarium</taxon>
        <taxon>Fusarium tricinctum species complex</taxon>
    </lineage>
</organism>
<dbReference type="SUPFAM" id="SSF52266">
    <property type="entry name" value="SGNH hydrolase"/>
    <property type="match status" value="1"/>
</dbReference>
<evidence type="ECO:0000256" key="3">
    <source>
        <dbReference type="ARBA" id="ARBA00022692"/>
    </source>
</evidence>
<dbReference type="Pfam" id="PF13472">
    <property type="entry name" value="Lipase_GDSL_2"/>
    <property type="match status" value="1"/>
</dbReference>